<keyword evidence="2" id="KW-1185">Reference proteome</keyword>
<evidence type="ECO:0000313" key="1">
    <source>
        <dbReference type="EMBL" id="MCI15510.1"/>
    </source>
</evidence>
<proteinExistence type="predicted"/>
<name>A0A392PVN1_9FABA</name>
<reference evidence="1 2" key="1">
    <citation type="journal article" date="2018" name="Front. Plant Sci.">
        <title>Red Clover (Trifolium pratense) and Zigzag Clover (T. medium) - A Picture of Genomic Similarities and Differences.</title>
        <authorList>
            <person name="Dluhosova J."/>
            <person name="Istvanek J."/>
            <person name="Nedelnik J."/>
            <person name="Repkova J."/>
        </authorList>
    </citation>
    <scope>NUCLEOTIDE SEQUENCE [LARGE SCALE GENOMIC DNA]</scope>
    <source>
        <strain evidence="2">cv. 10/8</strain>
        <tissue evidence="1">Leaf</tissue>
    </source>
</reference>
<organism evidence="1 2">
    <name type="scientific">Trifolium medium</name>
    <dbReference type="NCBI Taxonomy" id="97028"/>
    <lineage>
        <taxon>Eukaryota</taxon>
        <taxon>Viridiplantae</taxon>
        <taxon>Streptophyta</taxon>
        <taxon>Embryophyta</taxon>
        <taxon>Tracheophyta</taxon>
        <taxon>Spermatophyta</taxon>
        <taxon>Magnoliopsida</taxon>
        <taxon>eudicotyledons</taxon>
        <taxon>Gunneridae</taxon>
        <taxon>Pentapetalae</taxon>
        <taxon>rosids</taxon>
        <taxon>fabids</taxon>
        <taxon>Fabales</taxon>
        <taxon>Fabaceae</taxon>
        <taxon>Papilionoideae</taxon>
        <taxon>50 kb inversion clade</taxon>
        <taxon>NPAAA clade</taxon>
        <taxon>Hologalegina</taxon>
        <taxon>IRL clade</taxon>
        <taxon>Trifolieae</taxon>
        <taxon>Trifolium</taxon>
    </lineage>
</organism>
<evidence type="ECO:0000313" key="2">
    <source>
        <dbReference type="Proteomes" id="UP000265520"/>
    </source>
</evidence>
<dbReference type="Proteomes" id="UP000265520">
    <property type="component" value="Unassembled WGS sequence"/>
</dbReference>
<dbReference type="EMBL" id="LXQA010096802">
    <property type="protein sequence ID" value="MCI15510.1"/>
    <property type="molecule type" value="Genomic_DNA"/>
</dbReference>
<protein>
    <submittedName>
        <fullName evidence="1">Uncharacterized protein</fullName>
    </submittedName>
</protein>
<accession>A0A392PVN1</accession>
<dbReference type="AlphaFoldDB" id="A0A392PVN1"/>
<sequence>MPPSSHPLWGCFQKTPFLLLWTTHGRGQYSVERCRNSCNSCGAKNHQASELLIGPGRCKTVVGLFISVRYFVGSSHDPDSSRRDLAQ</sequence>
<comment type="caution">
    <text evidence="1">The sequence shown here is derived from an EMBL/GenBank/DDBJ whole genome shotgun (WGS) entry which is preliminary data.</text>
</comment>